<gene>
    <name evidence="2" type="ORF">VNO78_14038</name>
</gene>
<dbReference type="AlphaFoldDB" id="A0AAN9XPV7"/>
<dbReference type="EMBL" id="JAYMYS010000003">
    <property type="protein sequence ID" value="KAK7402068.1"/>
    <property type="molecule type" value="Genomic_DNA"/>
</dbReference>
<protein>
    <submittedName>
        <fullName evidence="2">Uncharacterized protein</fullName>
    </submittedName>
</protein>
<accession>A0AAN9XPV7</accession>
<sequence length="170" mass="17895">MPGTALLRQQLRFLWQPCHAESVLKVLPRFSAQGAAIFQRKDGSEPVARPATVSAGGFSAVFFIGGGSGFCGSCGRATRLGGGEDATAESVHDVQAARGADGIQVPVRYGVVRNAPLPGAARVRVRLQGDGKGADREGESGCEGREAREDLRKEPRVLWSFRVYQVGGGG</sequence>
<evidence type="ECO:0000313" key="2">
    <source>
        <dbReference type="EMBL" id="KAK7402068.1"/>
    </source>
</evidence>
<organism evidence="2 3">
    <name type="scientific">Psophocarpus tetragonolobus</name>
    <name type="common">Winged bean</name>
    <name type="synonym">Dolichos tetragonolobus</name>
    <dbReference type="NCBI Taxonomy" id="3891"/>
    <lineage>
        <taxon>Eukaryota</taxon>
        <taxon>Viridiplantae</taxon>
        <taxon>Streptophyta</taxon>
        <taxon>Embryophyta</taxon>
        <taxon>Tracheophyta</taxon>
        <taxon>Spermatophyta</taxon>
        <taxon>Magnoliopsida</taxon>
        <taxon>eudicotyledons</taxon>
        <taxon>Gunneridae</taxon>
        <taxon>Pentapetalae</taxon>
        <taxon>rosids</taxon>
        <taxon>fabids</taxon>
        <taxon>Fabales</taxon>
        <taxon>Fabaceae</taxon>
        <taxon>Papilionoideae</taxon>
        <taxon>50 kb inversion clade</taxon>
        <taxon>NPAAA clade</taxon>
        <taxon>indigoferoid/millettioid clade</taxon>
        <taxon>Phaseoleae</taxon>
        <taxon>Psophocarpus</taxon>
    </lineage>
</organism>
<name>A0AAN9XPV7_PSOTE</name>
<evidence type="ECO:0000313" key="3">
    <source>
        <dbReference type="Proteomes" id="UP001386955"/>
    </source>
</evidence>
<dbReference type="Proteomes" id="UP001386955">
    <property type="component" value="Unassembled WGS sequence"/>
</dbReference>
<evidence type="ECO:0000256" key="1">
    <source>
        <dbReference type="SAM" id="MobiDB-lite"/>
    </source>
</evidence>
<keyword evidence="3" id="KW-1185">Reference proteome</keyword>
<comment type="caution">
    <text evidence="2">The sequence shown here is derived from an EMBL/GenBank/DDBJ whole genome shotgun (WGS) entry which is preliminary data.</text>
</comment>
<reference evidence="2 3" key="1">
    <citation type="submission" date="2024-01" db="EMBL/GenBank/DDBJ databases">
        <title>The genomes of 5 underutilized Papilionoideae crops provide insights into root nodulation and disease resistanc.</title>
        <authorList>
            <person name="Jiang F."/>
        </authorList>
    </citation>
    <scope>NUCLEOTIDE SEQUENCE [LARGE SCALE GENOMIC DNA]</scope>
    <source>
        <strain evidence="2">DUOXIRENSHENG_FW03</strain>
        <tissue evidence="2">Leaves</tissue>
    </source>
</reference>
<feature type="region of interest" description="Disordered" evidence="1">
    <location>
        <begin position="128"/>
        <end position="149"/>
    </location>
</feature>
<proteinExistence type="predicted"/>